<dbReference type="AlphaFoldDB" id="A0A6L9VFG0"/>
<accession>A0A6L9VFG0</accession>
<sequence length="46" mass="4977">MYPIIVSAGVVAVASDSDSELEPGSIADDPAFNDPFRTEPDRELWP</sequence>
<evidence type="ECO:0000256" key="1">
    <source>
        <dbReference type="SAM" id="MobiDB-lite"/>
    </source>
</evidence>
<feature type="region of interest" description="Disordered" evidence="1">
    <location>
        <begin position="16"/>
        <end position="46"/>
    </location>
</feature>
<feature type="compositionally biased region" description="Basic and acidic residues" evidence="1">
    <location>
        <begin position="36"/>
        <end position="46"/>
    </location>
</feature>
<comment type="caution">
    <text evidence="2">The sequence shown here is derived from an EMBL/GenBank/DDBJ whole genome shotgun (WGS) entry which is preliminary data.</text>
</comment>
<dbReference type="RefSeq" id="WP_005989641.1">
    <property type="nucleotide sequence ID" value="NZ_CP018472.1"/>
</dbReference>
<gene>
    <name evidence="2" type="ORF">G3W61_18700</name>
</gene>
<protein>
    <submittedName>
        <fullName evidence="2">Uncharacterized protein</fullName>
    </submittedName>
</protein>
<evidence type="ECO:0000313" key="3">
    <source>
        <dbReference type="Proteomes" id="UP000471082"/>
    </source>
</evidence>
<dbReference type="EMBL" id="JAAGYU010000114">
    <property type="protein sequence ID" value="NEL78251.1"/>
    <property type="molecule type" value="Genomic_DNA"/>
</dbReference>
<proteinExistence type="predicted"/>
<name>A0A6L9VFG0_XANPE</name>
<evidence type="ECO:0000313" key="2">
    <source>
        <dbReference type="EMBL" id="NEL78251.1"/>
    </source>
</evidence>
<organism evidence="2 3">
    <name type="scientific">Xanthomonas perforans</name>
    <dbReference type="NCBI Taxonomy" id="442694"/>
    <lineage>
        <taxon>Bacteria</taxon>
        <taxon>Pseudomonadati</taxon>
        <taxon>Pseudomonadota</taxon>
        <taxon>Gammaproteobacteria</taxon>
        <taxon>Lysobacterales</taxon>
        <taxon>Lysobacteraceae</taxon>
        <taxon>Xanthomonas</taxon>
    </lineage>
</organism>
<reference evidence="2 3" key="1">
    <citation type="submission" date="2019-11" db="EMBL/GenBank/DDBJ databases">
        <title>Genome-resolved metagenomics to study the prevalence of co-infection and intraspecific heterogeneity among plant pathogen metapopulations.</title>
        <authorList>
            <person name="Newberry E."/>
            <person name="Bhandari R."/>
            <person name="Kemble J."/>
            <person name="Sikora E."/>
            <person name="Potnis N."/>
        </authorList>
    </citation>
    <scope>NUCLEOTIDE SEQUENCE [LARGE SCALE GENOMIC DNA]</scope>
    <source>
        <strain evidence="2">Xp_Tom_Tuscaloosa_18b</strain>
    </source>
</reference>
<dbReference type="Proteomes" id="UP000471082">
    <property type="component" value="Unassembled WGS sequence"/>
</dbReference>
<dbReference type="GeneID" id="46984455"/>